<feature type="compositionally biased region" description="Basic residues" evidence="15">
    <location>
        <begin position="1546"/>
        <end position="1559"/>
    </location>
</feature>
<keyword evidence="10" id="KW-0156">Chromatin regulator</keyword>
<dbReference type="InterPro" id="IPR001214">
    <property type="entry name" value="SET_dom"/>
</dbReference>
<feature type="region of interest" description="Disordered" evidence="15">
    <location>
        <begin position="1932"/>
        <end position="1969"/>
    </location>
</feature>
<dbReference type="EMBL" id="JARGDH010000004">
    <property type="protein sequence ID" value="KAL0271385.1"/>
    <property type="molecule type" value="Genomic_DNA"/>
</dbReference>
<keyword evidence="6" id="KW-0479">Metal-binding</keyword>
<dbReference type="FunFam" id="3.30.40.10:FF:000002">
    <property type="entry name" value="Histone-lysine N-methyltransferase"/>
    <property type="match status" value="1"/>
</dbReference>
<evidence type="ECO:0000256" key="6">
    <source>
        <dbReference type="ARBA" id="ARBA00022723"/>
    </source>
</evidence>
<feature type="region of interest" description="Disordered" evidence="15">
    <location>
        <begin position="1049"/>
        <end position="1076"/>
    </location>
</feature>
<feature type="region of interest" description="Disordered" evidence="15">
    <location>
        <begin position="965"/>
        <end position="1011"/>
    </location>
</feature>
<feature type="compositionally biased region" description="Polar residues" evidence="15">
    <location>
        <begin position="539"/>
        <end position="550"/>
    </location>
</feature>
<feature type="compositionally biased region" description="Low complexity" evidence="15">
    <location>
        <begin position="793"/>
        <end position="810"/>
    </location>
</feature>
<feature type="compositionally biased region" description="Basic and acidic residues" evidence="15">
    <location>
        <begin position="54"/>
        <end position="69"/>
    </location>
</feature>
<feature type="compositionally biased region" description="Low complexity" evidence="15">
    <location>
        <begin position="680"/>
        <end position="699"/>
    </location>
</feature>
<evidence type="ECO:0000259" key="18">
    <source>
        <dbReference type="PROSITE" id="PS51805"/>
    </source>
</evidence>
<dbReference type="FunFam" id="2.170.270.10:FF:000003">
    <property type="entry name" value="Histone-lysine N-methyltransferase"/>
    <property type="match status" value="1"/>
</dbReference>
<feature type="compositionally biased region" description="Basic and acidic residues" evidence="15">
    <location>
        <begin position="1343"/>
        <end position="1352"/>
    </location>
</feature>
<feature type="compositionally biased region" description="Basic and acidic residues" evidence="15">
    <location>
        <begin position="1517"/>
        <end position="1529"/>
    </location>
</feature>
<dbReference type="GO" id="GO:0098687">
    <property type="term" value="C:chromosomal region"/>
    <property type="evidence" value="ECO:0007669"/>
    <property type="project" value="UniProtKB-ARBA"/>
</dbReference>
<feature type="region of interest" description="Disordered" evidence="15">
    <location>
        <begin position="853"/>
        <end position="875"/>
    </location>
</feature>
<evidence type="ECO:0000256" key="12">
    <source>
        <dbReference type="ARBA" id="ARBA00023159"/>
    </source>
</evidence>
<dbReference type="InterPro" id="IPR034732">
    <property type="entry name" value="EPHD"/>
</dbReference>
<evidence type="ECO:0000256" key="8">
    <source>
        <dbReference type="ARBA" id="ARBA00022771"/>
    </source>
</evidence>
<evidence type="ECO:0000259" key="16">
    <source>
        <dbReference type="PROSITE" id="PS50280"/>
    </source>
</evidence>
<feature type="domain" description="PHD-type" evidence="18">
    <location>
        <begin position="2015"/>
        <end position="2123"/>
    </location>
</feature>
<name>A0AAW2HN82_9NEOP</name>
<evidence type="ECO:0000256" key="2">
    <source>
        <dbReference type="ARBA" id="ARBA00022553"/>
    </source>
</evidence>
<dbReference type="SMART" id="SM00317">
    <property type="entry name" value="SET"/>
    <property type="match status" value="1"/>
</dbReference>
<evidence type="ECO:0000256" key="14">
    <source>
        <dbReference type="ARBA" id="ARBA00023242"/>
    </source>
</evidence>
<keyword evidence="13" id="KW-0804">Transcription</keyword>
<dbReference type="PROSITE" id="PS51542">
    <property type="entry name" value="FYRN"/>
    <property type="match status" value="1"/>
</dbReference>
<evidence type="ECO:0000256" key="4">
    <source>
        <dbReference type="ARBA" id="ARBA00022679"/>
    </source>
</evidence>
<dbReference type="SMART" id="SM00249">
    <property type="entry name" value="PHD"/>
    <property type="match status" value="1"/>
</dbReference>
<dbReference type="PROSITE" id="PS51805">
    <property type="entry name" value="EPHD"/>
    <property type="match status" value="1"/>
</dbReference>
<dbReference type="SUPFAM" id="SSF82199">
    <property type="entry name" value="SET domain"/>
    <property type="match status" value="1"/>
</dbReference>
<feature type="compositionally biased region" description="Basic and acidic residues" evidence="15">
    <location>
        <begin position="1055"/>
        <end position="1071"/>
    </location>
</feature>
<dbReference type="SMART" id="SM00508">
    <property type="entry name" value="PostSET"/>
    <property type="match status" value="1"/>
</dbReference>
<dbReference type="PANTHER" id="PTHR45888">
    <property type="entry name" value="HL01030P-RELATED"/>
    <property type="match status" value="1"/>
</dbReference>
<evidence type="ECO:0000256" key="1">
    <source>
        <dbReference type="ARBA" id="ARBA00004123"/>
    </source>
</evidence>
<dbReference type="PROSITE" id="PS51543">
    <property type="entry name" value="FYRC"/>
    <property type="match status" value="1"/>
</dbReference>
<dbReference type="GO" id="GO:0042800">
    <property type="term" value="F:histone H3K4 methyltransferase activity"/>
    <property type="evidence" value="ECO:0007669"/>
    <property type="project" value="UniProtKB-ARBA"/>
</dbReference>
<dbReference type="Pfam" id="PF00856">
    <property type="entry name" value="SET"/>
    <property type="match status" value="1"/>
</dbReference>
<feature type="compositionally biased region" description="Basic and acidic residues" evidence="15">
    <location>
        <begin position="860"/>
        <end position="875"/>
    </location>
</feature>
<dbReference type="Pfam" id="PF13832">
    <property type="entry name" value="zf-HC5HC2H_2"/>
    <property type="match status" value="1"/>
</dbReference>
<feature type="compositionally biased region" description="Polar residues" evidence="15">
    <location>
        <begin position="905"/>
        <end position="921"/>
    </location>
</feature>
<feature type="domain" description="SET" evidence="16">
    <location>
        <begin position="2390"/>
        <end position="2506"/>
    </location>
</feature>
<feature type="region of interest" description="Disordered" evidence="15">
    <location>
        <begin position="669"/>
        <end position="766"/>
    </location>
</feature>
<dbReference type="InterPro" id="IPR003616">
    <property type="entry name" value="Post-SET_dom"/>
</dbReference>
<feature type="region of interest" description="Disordered" evidence="15">
    <location>
        <begin position="1288"/>
        <end position="1311"/>
    </location>
</feature>
<keyword evidence="9" id="KW-0862">Zinc</keyword>
<dbReference type="InterPro" id="IPR046341">
    <property type="entry name" value="SET_dom_sf"/>
</dbReference>
<feature type="domain" description="Post-SET" evidence="17">
    <location>
        <begin position="2514"/>
        <end position="2530"/>
    </location>
</feature>
<evidence type="ECO:0000256" key="3">
    <source>
        <dbReference type="ARBA" id="ARBA00022603"/>
    </source>
</evidence>
<dbReference type="InterPro" id="IPR003888">
    <property type="entry name" value="FYrich_N"/>
</dbReference>
<feature type="region of interest" description="Disordered" evidence="15">
    <location>
        <begin position="212"/>
        <end position="234"/>
    </location>
</feature>
<accession>A0AAW2HN82</accession>
<dbReference type="PANTHER" id="PTHR45888:SF6">
    <property type="entry name" value="HL01030P-RELATED"/>
    <property type="match status" value="1"/>
</dbReference>
<keyword evidence="7" id="KW-0677">Repeat</keyword>
<feature type="compositionally biased region" description="Basic and acidic residues" evidence="15">
    <location>
        <begin position="610"/>
        <end position="621"/>
    </location>
</feature>
<dbReference type="InterPro" id="IPR003889">
    <property type="entry name" value="FYrich_C"/>
</dbReference>
<sequence>MPSGNLQQKNVQLLQGQKLVQKKSSSPQIVSKRPSLVCVDYDSLDEETPPSSPHRGDKLDQHKTEKVDEKGEEEEEIRLATDAEGLELLTQENLLNLELEESDEGNGRSVIIIDNSEESTSGLEKYEDNPNGSPTVMEFMDDDLMVYEPIEGMISDVDELVVLEECEVLEAHEIDITNCDVMEIESVEDASENEVSLHEKASEDIRVIEESKVPESADQVEPMEASQDDVTKQKQQIIVRHTRKGKQIVMVKRGQEGKDQRQVVYSVEKDVKEPEERKPIVLNTEADEEKTSEERKSGADNSAKLSDQANDFKKLIEQSEIIIMGDCDNKTEKIQKTLGKDHAKKKLESEIMEVTPVTSEKFADSPLSPDPLHDRVLSPVKVVVGSELPNDGNLNLPDPRLLKSKDKNVKPVPVEHRPEEVNPKVTKRPDEPSEVVEMPITSHQFPDFPEGLASKFFLEANSEILGECNSRTEDRESVLLSPKETEIKKPETDQMSVIKAPKTYEKSKFGKPKIQLSEHDYTHIPGKVESFKKDEDSTENTTPKTQQGFSATRPVVTYSNIHLSQMARKMQETDKGEEGQSKVITEARRDSGSSPTRIRQDPSRPLPTKVKTDVAKAEEKSGQGAGPCPVIKTSSYDVKSELMTPSLSDISCHIAKIDPSVRDIISISKIPNSSAEGDSKTVGPSSSSTTTTVITSPMTAIVATPKVNPKQLDPKADPKQKKPMEDIKKGDGRRKSLDNLGRRKSVEERRRSSESAISRENKRELEQRKQMILEEIKQSQLEKEKLKLEASKQAEAAAAAAAAAPQSTPETKPEVETKTEHDLSDVIDILENIDSTPTRLLNASELQSIEKTQLFENEELEKTPPPKTKPPETQKFDEKINLQTLLSDTGKSDIQVSDLARGLSKGTSQTTENRAIPPANTQSKLAALLTCGPDVMRPKVMKDFNTAAPSPVFEVRKESVPTLESLLEKDVEKNPEESTQEKPEKPKEEKEESTEKTETTPPPKTDTQQTVTTVGNLILSPTSGIFRATGSNVGVPAAKILNPGTGILLSSTEADSNKPDAEKQPEQKANEPQRTSQGIILSSGPSIIQQSAVVSTAITGNQQGILINDRNLLAAMGNSSGVLMTTRILQPVSKNSPSPTRSSPVPILPPGIRQQIITTNYIQSPNRANPVLMRRISTPPPRVRTPPQTQPLIIANQNAAPHQTAVDPQNVQNTYQRTFRAAPVVATASPAGNTVQAAQPTVCQATADGKPRIVVSTSAGQLLASTQLQRLSVNQGLSIPSAVMSTTVNPTSVTTEKPEGQPNFNRSQSLDGRPVTMQRMYGNQGMEPKFAQQETQPVVPKTEPTEPKEEKPFPPNQQNYGNKFPRTDESQNVLLKQLLQNTACAATTTSTTPVTTPLATVPSLEAQLARPVPPTPSSLIPSLLTDQKGVPGSPTQVAKPIRGPAPGKEMPKPAPNVEARRISQSNRTPSREDLLSPTNSTRSSFGLRTPSPITSPQSVPVTVKQEKVTPGGTIPEAEIKKEVPDEKMDTSSTGHMQEQSAADMKKLKRRQYQQKRRQSQGKEGVASGIPKKRARKGSRMEEDYESYTDNLMTQLRQLPPLGILEPVLGRNYNVCSVFGSGDHSKLNNVEIKGTFGNAYIPSLGDYYTTKPFGDREKPLPSSPVSTQRGFYDQEFSVIQLVNDSEEKRLEALLLGNRERDTETPDTIVSSSSPECMNYEPSPRFPALELIKEEMPDEEIISRASPPIPIIMPIPIRLKPGQTIKEFKEMDKENCGAGFRKTTSQVKDGNVTITLTLNSDAAQDILGVLKDLANILHIPPPTSYQIVERTATPPSIKLGLYRNKGKDGKEGAPVDIQSILNGQAKFCRHCDVVILSNMIRKKVSELPFLSEREDITDTTEDLYFCSSSCYMQFSLMHKSPNVNKDKAATVVDHVSQSSCKKQRLSTDGKENSKGPPRDVKKETDVKKPNKGNKYKYWHPGALMPNTRYKRQSERELMEMLFRVGVTLTPSQNSDDTRRCLFCHQLGDGVADGPARLLNFDVDKWVHLNCALWSDDVYETVNGALMNVDNALHLGQTTICSLCNQNGATIHCFKLRCSNVYHLGCAVKDECVFFKNKTTYCPAHVPKNEKDNELTTLSVYRRVYVQRDENRQVATVMHHTDQNHLLRVGSLIFLNVGQLLPHQLPVFHTPNYIYPVGYKIVRFYWSMRRPNKRCKYICSIHDAYGRPEFRILVQEPTYDDIELRDSSPKAVWARILEPLQQLRKDNSNVQIFPRYVSGEDLFGLNEPAVVRVLESLPGVETLTDYKFKYGRNPLLELPLAVNPTGCARSEPRQKNLLPYKRPHTQRTAATSRPNLFSSSLPGLSSEALCPYSKQFVHSKSSQYKKMKLEWRNNVYLARSKIQGLGLYAARDLERHTMVIEYIGEIIRHELSESREKQYEARNRGIYMFRLDEERVIDATISGGLARYINHSCNPNCVAEIVEVDRDLRIIIFAKRRISRGEELAYDYKFDIEDDQHKIPCLCGAPNCRKWMN</sequence>
<dbReference type="FunFam" id="3.30.160.360:FF:000001">
    <property type="entry name" value="Histone-lysine N-methyltransferase"/>
    <property type="match status" value="1"/>
</dbReference>
<feature type="region of interest" description="Disordered" evidence="15">
    <location>
        <begin position="901"/>
        <end position="921"/>
    </location>
</feature>
<feature type="compositionally biased region" description="Basic and acidic residues" evidence="15">
    <location>
        <begin position="966"/>
        <end position="998"/>
    </location>
</feature>
<feature type="compositionally biased region" description="Basic and acidic residues" evidence="15">
    <location>
        <begin position="1943"/>
        <end position="1966"/>
    </location>
</feature>
<dbReference type="Gene3D" id="3.30.40.10">
    <property type="entry name" value="Zinc/RING finger domain, C3HC4 (zinc finger)"/>
    <property type="match status" value="1"/>
</dbReference>
<keyword evidence="14" id="KW-0539">Nucleus</keyword>
<reference evidence="19" key="1">
    <citation type="journal article" date="2024" name="Gigascience">
        <title>Chromosome-level genome of the poultry shaft louse Menopon gallinae provides insight into the host-switching and adaptive evolution of parasitic lice.</title>
        <authorList>
            <person name="Xu Y."/>
            <person name="Ma L."/>
            <person name="Liu S."/>
            <person name="Liang Y."/>
            <person name="Liu Q."/>
            <person name="He Z."/>
            <person name="Tian L."/>
            <person name="Duan Y."/>
            <person name="Cai W."/>
            <person name="Li H."/>
            <person name="Song F."/>
        </authorList>
    </citation>
    <scope>NUCLEOTIDE SEQUENCE</scope>
    <source>
        <strain evidence="19">Cailab_2023a</strain>
    </source>
</reference>
<evidence type="ECO:0000256" key="7">
    <source>
        <dbReference type="ARBA" id="ARBA00022737"/>
    </source>
</evidence>
<keyword evidence="2" id="KW-0597">Phosphoprotein</keyword>
<keyword evidence="12" id="KW-0010">Activator</keyword>
<keyword evidence="11" id="KW-0805">Transcription regulation</keyword>
<evidence type="ECO:0000256" key="15">
    <source>
        <dbReference type="SAM" id="MobiDB-lite"/>
    </source>
</evidence>
<feature type="compositionally biased region" description="Basic and acidic residues" evidence="15">
    <location>
        <begin position="783"/>
        <end position="792"/>
    </location>
</feature>
<dbReference type="PROSITE" id="PS50280">
    <property type="entry name" value="SET"/>
    <property type="match status" value="1"/>
</dbReference>
<evidence type="ECO:0000313" key="19">
    <source>
        <dbReference type="EMBL" id="KAL0271384.1"/>
    </source>
</evidence>
<feature type="region of interest" description="Disordered" evidence="15">
    <location>
        <begin position="1409"/>
        <end position="1585"/>
    </location>
</feature>
<dbReference type="SMART" id="SM00542">
    <property type="entry name" value="FYRC"/>
    <property type="match status" value="1"/>
</dbReference>
<feature type="compositionally biased region" description="Polar residues" evidence="15">
    <location>
        <begin position="1530"/>
        <end position="1540"/>
    </location>
</feature>
<feature type="region of interest" description="Disordered" evidence="15">
    <location>
        <begin position="469"/>
        <end position="630"/>
    </location>
</feature>
<dbReference type="Gene3D" id="3.30.160.360">
    <property type="match status" value="1"/>
</dbReference>
<dbReference type="InterPro" id="IPR013083">
    <property type="entry name" value="Znf_RING/FYVE/PHD"/>
</dbReference>
<evidence type="ECO:0000256" key="10">
    <source>
        <dbReference type="ARBA" id="ARBA00022853"/>
    </source>
</evidence>
<dbReference type="GO" id="GO:0032259">
    <property type="term" value="P:methylation"/>
    <property type="evidence" value="ECO:0007669"/>
    <property type="project" value="UniProtKB-KW"/>
</dbReference>
<dbReference type="CDD" id="cd15666">
    <property type="entry name" value="ePHD2_KMT2C_like"/>
    <property type="match status" value="1"/>
</dbReference>
<dbReference type="GO" id="GO:0005700">
    <property type="term" value="C:polytene chromosome"/>
    <property type="evidence" value="ECO:0007669"/>
    <property type="project" value="UniProtKB-ARBA"/>
</dbReference>
<keyword evidence="4" id="KW-0808">Transferase</keyword>
<feature type="region of interest" description="Disordered" evidence="15">
    <location>
        <begin position="274"/>
        <end position="305"/>
    </location>
</feature>
<evidence type="ECO:0000256" key="11">
    <source>
        <dbReference type="ARBA" id="ARBA00023015"/>
    </source>
</evidence>
<dbReference type="PROSITE" id="PS50868">
    <property type="entry name" value="POST_SET"/>
    <property type="match status" value="1"/>
</dbReference>
<feature type="region of interest" description="Disordered" evidence="15">
    <location>
        <begin position="1328"/>
        <end position="1361"/>
    </location>
</feature>
<protein>
    <submittedName>
        <fullName evidence="19">Uncharacterized protein</fullName>
    </submittedName>
</protein>
<keyword evidence="8" id="KW-0863">Zinc-finger</keyword>
<proteinExistence type="predicted"/>
<evidence type="ECO:0000259" key="17">
    <source>
        <dbReference type="PROSITE" id="PS50868"/>
    </source>
</evidence>
<feature type="compositionally biased region" description="Polar residues" evidence="15">
    <location>
        <begin position="1476"/>
        <end position="1500"/>
    </location>
</feature>
<evidence type="ECO:0000256" key="9">
    <source>
        <dbReference type="ARBA" id="ARBA00022833"/>
    </source>
</evidence>
<feature type="compositionally biased region" description="Basic and acidic residues" evidence="15">
    <location>
        <begin position="712"/>
        <end position="766"/>
    </location>
</feature>
<evidence type="ECO:0000256" key="13">
    <source>
        <dbReference type="ARBA" id="ARBA00023163"/>
    </source>
</evidence>
<organism evidence="19">
    <name type="scientific">Menopon gallinae</name>
    <name type="common">poultry shaft louse</name>
    <dbReference type="NCBI Taxonomy" id="328185"/>
    <lineage>
        <taxon>Eukaryota</taxon>
        <taxon>Metazoa</taxon>
        <taxon>Ecdysozoa</taxon>
        <taxon>Arthropoda</taxon>
        <taxon>Hexapoda</taxon>
        <taxon>Insecta</taxon>
        <taxon>Pterygota</taxon>
        <taxon>Neoptera</taxon>
        <taxon>Paraneoptera</taxon>
        <taxon>Psocodea</taxon>
        <taxon>Troctomorpha</taxon>
        <taxon>Phthiraptera</taxon>
        <taxon>Amblycera</taxon>
        <taxon>Menoponidae</taxon>
        <taxon>Menopon</taxon>
    </lineage>
</organism>
<dbReference type="GO" id="GO:0003713">
    <property type="term" value="F:transcription coactivator activity"/>
    <property type="evidence" value="ECO:0007669"/>
    <property type="project" value="TreeGrafter"/>
</dbReference>
<comment type="caution">
    <text evidence="19">The sequence shown here is derived from an EMBL/GenBank/DDBJ whole genome shotgun (WGS) entry which is preliminary data.</text>
</comment>
<dbReference type="Gene3D" id="2.170.270.10">
    <property type="entry name" value="SET domain"/>
    <property type="match status" value="1"/>
</dbReference>
<keyword evidence="3" id="KW-0489">Methyltransferase</keyword>
<feature type="compositionally biased region" description="Basic and acidic residues" evidence="15">
    <location>
        <begin position="811"/>
        <end position="823"/>
    </location>
</feature>
<dbReference type="GO" id="GO:0044666">
    <property type="term" value="C:MLL3/4 complex"/>
    <property type="evidence" value="ECO:0007669"/>
    <property type="project" value="TreeGrafter"/>
</dbReference>
<dbReference type="GO" id="GO:0008270">
    <property type="term" value="F:zinc ion binding"/>
    <property type="evidence" value="ECO:0007669"/>
    <property type="project" value="UniProtKB-KW"/>
</dbReference>
<comment type="subcellular location">
    <subcellularLocation>
        <location evidence="1">Nucleus</location>
    </subcellularLocation>
</comment>
<feature type="compositionally biased region" description="Basic and acidic residues" evidence="15">
    <location>
        <begin position="470"/>
        <end position="492"/>
    </location>
</feature>
<feature type="region of interest" description="Disordered" evidence="15">
    <location>
        <begin position="16"/>
        <end position="76"/>
    </location>
</feature>
<feature type="region of interest" description="Disordered" evidence="15">
    <location>
        <begin position="783"/>
        <end position="823"/>
    </location>
</feature>
<dbReference type="Pfam" id="PF05965">
    <property type="entry name" value="FYRC"/>
    <property type="match status" value="1"/>
</dbReference>
<dbReference type="CDD" id="cd19171">
    <property type="entry name" value="SET_KMT2C_2D"/>
    <property type="match status" value="1"/>
</dbReference>
<dbReference type="Pfam" id="PF05964">
    <property type="entry name" value="FYRN"/>
    <property type="match status" value="1"/>
</dbReference>
<evidence type="ECO:0000256" key="5">
    <source>
        <dbReference type="ARBA" id="ARBA00022691"/>
    </source>
</evidence>
<dbReference type="GO" id="GO:0045944">
    <property type="term" value="P:positive regulation of transcription by RNA polymerase II"/>
    <property type="evidence" value="ECO:0007669"/>
    <property type="project" value="TreeGrafter"/>
</dbReference>
<feature type="compositionally biased region" description="Basic and acidic residues" evidence="15">
    <location>
        <begin position="569"/>
        <end position="591"/>
    </location>
</feature>
<keyword evidence="5" id="KW-0949">S-adenosyl-L-methionine</keyword>
<dbReference type="EMBL" id="JARGDH010000004">
    <property type="protein sequence ID" value="KAL0271384.1"/>
    <property type="molecule type" value="Genomic_DNA"/>
</dbReference>
<dbReference type="EMBL" id="JARGDH010000004">
    <property type="protein sequence ID" value="KAL0271383.1"/>
    <property type="molecule type" value="Genomic_DNA"/>
</dbReference>
<dbReference type="SMART" id="SM00541">
    <property type="entry name" value="FYRN"/>
    <property type="match status" value="1"/>
</dbReference>
<gene>
    <name evidence="19" type="ORF">PYX00_008487</name>
</gene>
<dbReference type="InterPro" id="IPR001965">
    <property type="entry name" value="Znf_PHD"/>
</dbReference>